<comment type="similarity">
    <text evidence="1 5">Belongs to the CoaE family.</text>
</comment>
<name>A0A502GNR2_9BACT</name>
<keyword evidence="2 5" id="KW-0547">Nucleotide-binding</keyword>
<comment type="pathway">
    <text evidence="5">Cofactor biosynthesis; coenzyme A biosynthesis; CoA from (R)-pantothenate: step 5/5.</text>
</comment>
<evidence type="ECO:0000256" key="4">
    <source>
        <dbReference type="ARBA" id="ARBA00022993"/>
    </source>
</evidence>
<evidence type="ECO:0000313" key="7">
    <source>
        <dbReference type="EMBL" id="TPG63068.1"/>
    </source>
</evidence>
<dbReference type="PANTHER" id="PTHR10695:SF46">
    <property type="entry name" value="BIFUNCTIONAL COENZYME A SYNTHASE-RELATED"/>
    <property type="match status" value="1"/>
</dbReference>
<keyword evidence="5 7" id="KW-0808">Transferase</keyword>
<dbReference type="EC" id="2.7.1.24" evidence="5 6"/>
<dbReference type="OrthoDB" id="9812943at2"/>
<sequence length="205" mass="22150">MVRIGITGGIGSGKSVVSRVFGLLGIPLYDSDQRARWVMEHDALLREQLLSTFGPDTYTAAGQLNRPALARTVFADPAQLARLNALVHPRVGEDFTRWAAAQQAAGAPYVLKEAALLFESGAYKTLDRIITVAAPLAVREARVLRRDPHRTAADVQAIIGKQLGEAERQQRADYVVHNDDVQLVLPQVLALDAQLRALGAPAAGQ</sequence>
<dbReference type="NCBIfam" id="TIGR00152">
    <property type="entry name" value="dephospho-CoA kinase"/>
    <property type="match status" value="1"/>
</dbReference>
<gene>
    <name evidence="5" type="primary">coaE</name>
    <name evidence="7" type="ORF">EAH73_18630</name>
</gene>
<dbReference type="InterPro" id="IPR027417">
    <property type="entry name" value="P-loop_NTPase"/>
</dbReference>
<dbReference type="InterPro" id="IPR001977">
    <property type="entry name" value="Depp_CoAkinase"/>
</dbReference>
<dbReference type="Gene3D" id="3.40.50.300">
    <property type="entry name" value="P-loop containing nucleotide triphosphate hydrolases"/>
    <property type="match status" value="1"/>
</dbReference>
<evidence type="ECO:0000256" key="3">
    <source>
        <dbReference type="ARBA" id="ARBA00022840"/>
    </source>
</evidence>
<dbReference type="GO" id="GO:0004140">
    <property type="term" value="F:dephospho-CoA kinase activity"/>
    <property type="evidence" value="ECO:0007669"/>
    <property type="project" value="UniProtKB-UniRule"/>
</dbReference>
<dbReference type="EMBL" id="RCYZ01000008">
    <property type="protein sequence ID" value="TPG63068.1"/>
    <property type="molecule type" value="Genomic_DNA"/>
</dbReference>
<keyword evidence="5" id="KW-0963">Cytoplasm</keyword>
<dbReference type="Proteomes" id="UP000317646">
    <property type="component" value="Unassembled WGS sequence"/>
</dbReference>
<evidence type="ECO:0000256" key="5">
    <source>
        <dbReference type="HAMAP-Rule" id="MF_00376"/>
    </source>
</evidence>
<dbReference type="GO" id="GO:0005524">
    <property type="term" value="F:ATP binding"/>
    <property type="evidence" value="ECO:0007669"/>
    <property type="project" value="UniProtKB-UniRule"/>
</dbReference>
<dbReference type="GO" id="GO:0015937">
    <property type="term" value="P:coenzyme A biosynthetic process"/>
    <property type="evidence" value="ECO:0007669"/>
    <property type="project" value="UniProtKB-UniRule"/>
</dbReference>
<comment type="function">
    <text evidence="5">Catalyzes the phosphorylation of the 3'-hydroxyl group of dephosphocoenzyme A to form coenzyme A.</text>
</comment>
<dbReference type="AlphaFoldDB" id="A0A502GNR2"/>
<keyword evidence="4 5" id="KW-0173">Coenzyme A biosynthesis</keyword>
<feature type="binding site" evidence="5">
    <location>
        <begin position="11"/>
        <end position="16"/>
    </location>
    <ligand>
        <name>ATP</name>
        <dbReference type="ChEBI" id="CHEBI:30616"/>
    </ligand>
</feature>
<protein>
    <recommendedName>
        <fullName evidence="5 6">Dephospho-CoA kinase</fullName>
        <ecNumber evidence="5 6">2.7.1.24</ecNumber>
    </recommendedName>
    <alternativeName>
        <fullName evidence="5">Dephosphocoenzyme A kinase</fullName>
    </alternativeName>
</protein>
<comment type="subcellular location">
    <subcellularLocation>
        <location evidence="5">Cytoplasm</location>
    </subcellularLocation>
</comment>
<dbReference type="SUPFAM" id="SSF52540">
    <property type="entry name" value="P-loop containing nucleoside triphosphate hydrolases"/>
    <property type="match status" value="1"/>
</dbReference>
<dbReference type="UniPathway" id="UPA00241">
    <property type="reaction ID" value="UER00356"/>
</dbReference>
<accession>A0A502GNR2</accession>
<dbReference type="RefSeq" id="WP_140468949.1">
    <property type="nucleotide sequence ID" value="NZ_RCYZ01000008.1"/>
</dbReference>
<evidence type="ECO:0000313" key="8">
    <source>
        <dbReference type="Proteomes" id="UP000317646"/>
    </source>
</evidence>
<organism evidence="7 8">
    <name type="scientific">Hymenobacter nivis</name>
    <dbReference type="NCBI Taxonomy" id="1850093"/>
    <lineage>
        <taxon>Bacteria</taxon>
        <taxon>Pseudomonadati</taxon>
        <taxon>Bacteroidota</taxon>
        <taxon>Cytophagia</taxon>
        <taxon>Cytophagales</taxon>
        <taxon>Hymenobacteraceae</taxon>
        <taxon>Hymenobacter</taxon>
    </lineage>
</organism>
<keyword evidence="5 7" id="KW-0418">Kinase</keyword>
<comment type="caution">
    <text evidence="7">The sequence shown here is derived from an EMBL/GenBank/DDBJ whole genome shotgun (WGS) entry which is preliminary data.</text>
</comment>
<keyword evidence="8" id="KW-1185">Reference proteome</keyword>
<evidence type="ECO:0000256" key="6">
    <source>
        <dbReference type="NCBIfam" id="TIGR00152"/>
    </source>
</evidence>
<reference evidence="7 8" key="1">
    <citation type="journal article" date="2019" name="Environ. Microbiol.">
        <title>Species interactions and distinct microbial communities in high Arctic permafrost affected cryosols are associated with the CH4 and CO2 gas fluxes.</title>
        <authorList>
            <person name="Altshuler I."/>
            <person name="Hamel J."/>
            <person name="Turney S."/>
            <person name="Magnuson E."/>
            <person name="Levesque R."/>
            <person name="Greer C."/>
            <person name="Whyte L.G."/>
        </authorList>
    </citation>
    <scope>NUCLEOTIDE SEQUENCE [LARGE SCALE GENOMIC DNA]</scope>
    <source>
        <strain evidence="7 8">S9.2P</strain>
    </source>
</reference>
<dbReference type="PANTHER" id="PTHR10695">
    <property type="entry name" value="DEPHOSPHO-COA KINASE-RELATED"/>
    <property type="match status" value="1"/>
</dbReference>
<evidence type="ECO:0000256" key="2">
    <source>
        <dbReference type="ARBA" id="ARBA00022741"/>
    </source>
</evidence>
<dbReference type="PROSITE" id="PS51219">
    <property type="entry name" value="DPCK"/>
    <property type="match status" value="1"/>
</dbReference>
<proteinExistence type="inferred from homology"/>
<comment type="catalytic activity">
    <reaction evidence="5">
        <text>3'-dephospho-CoA + ATP = ADP + CoA + H(+)</text>
        <dbReference type="Rhea" id="RHEA:18245"/>
        <dbReference type="ChEBI" id="CHEBI:15378"/>
        <dbReference type="ChEBI" id="CHEBI:30616"/>
        <dbReference type="ChEBI" id="CHEBI:57287"/>
        <dbReference type="ChEBI" id="CHEBI:57328"/>
        <dbReference type="ChEBI" id="CHEBI:456216"/>
        <dbReference type="EC" id="2.7.1.24"/>
    </reaction>
</comment>
<dbReference type="GO" id="GO:0005737">
    <property type="term" value="C:cytoplasm"/>
    <property type="evidence" value="ECO:0007669"/>
    <property type="project" value="UniProtKB-SubCell"/>
</dbReference>
<evidence type="ECO:0000256" key="1">
    <source>
        <dbReference type="ARBA" id="ARBA00009018"/>
    </source>
</evidence>
<dbReference type="CDD" id="cd02022">
    <property type="entry name" value="DPCK"/>
    <property type="match status" value="1"/>
</dbReference>
<dbReference type="HAMAP" id="MF_00376">
    <property type="entry name" value="Dephospho_CoA_kinase"/>
    <property type="match status" value="1"/>
</dbReference>
<keyword evidence="3 5" id="KW-0067">ATP-binding</keyword>
<dbReference type="Pfam" id="PF01121">
    <property type="entry name" value="CoaE"/>
    <property type="match status" value="1"/>
</dbReference>